<dbReference type="EMBL" id="FO117623">
    <property type="protein sequence ID" value="CCG03872.1"/>
    <property type="molecule type" value="Genomic_DNA"/>
</dbReference>
<gene>
    <name evidence="1" type="ordered locus">BLASA_3001</name>
</gene>
<keyword evidence="2" id="KW-1185">Reference proteome</keyword>
<sequence>MEFFAAAEQETYWLVQPLMEVGLPLDEIRDLLCRLGFEAVVCDSRSIDARVSSLVGDRPDGVRAAWVETVSRMIAVPQADAGARPVRPAPPG</sequence>
<dbReference type="HOGENOM" id="CLU_2407408_0_0_11"/>
<dbReference type="RefSeq" id="WP_014376752.1">
    <property type="nucleotide sequence ID" value="NC_016943.1"/>
</dbReference>
<accession>H6RMN7</accession>
<dbReference type="STRING" id="1146883.BLASA_3001"/>
<proteinExistence type="predicted"/>
<reference evidence="2" key="2">
    <citation type="submission" date="2012-02" db="EMBL/GenBank/DDBJ databases">
        <title>Complete genome sequence of Blastococcus saxobsidens strain DD2.</title>
        <authorList>
            <person name="Genoscope."/>
        </authorList>
    </citation>
    <scope>NUCLEOTIDE SEQUENCE [LARGE SCALE GENOMIC DNA]</scope>
    <source>
        <strain evidence="2">DD2</strain>
    </source>
</reference>
<organism evidence="1 2">
    <name type="scientific">Blastococcus saxobsidens (strain DD2)</name>
    <dbReference type="NCBI Taxonomy" id="1146883"/>
    <lineage>
        <taxon>Bacteria</taxon>
        <taxon>Bacillati</taxon>
        <taxon>Actinomycetota</taxon>
        <taxon>Actinomycetes</taxon>
        <taxon>Geodermatophilales</taxon>
        <taxon>Geodermatophilaceae</taxon>
        <taxon>Blastococcus</taxon>
    </lineage>
</organism>
<evidence type="ECO:0000313" key="2">
    <source>
        <dbReference type="Proteomes" id="UP000007517"/>
    </source>
</evidence>
<name>H6RMN7_BLASD</name>
<evidence type="ECO:0000313" key="1">
    <source>
        <dbReference type="EMBL" id="CCG03872.1"/>
    </source>
</evidence>
<dbReference type="OrthoDB" id="5193321at2"/>
<dbReference type="Proteomes" id="UP000007517">
    <property type="component" value="Chromosome"/>
</dbReference>
<dbReference type="KEGG" id="bsd:BLASA_3001"/>
<protein>
    <submittedName>
        <fullName evidence="1">Uncharacterized protein</fullName>
    </submittedName>
</protein>
<dbReference type="AlphaFoldDB" id="H6RMN7"/>
<reference evidence="1 2" key="1">
    <citation type="journal article" date="2012" name="J. Bacteriol.">
        <title>Genome Sequence of Blastococcus saxobsidens DD2, a Stone-Inhabiting Bacterium.</title>
        <authorList>
            <person name="Chouaia B."/>
            <person name="Crotti E."/>
            <person name="Brusetti L."/>
            <person name="Daffonchio D."/>
            <person name="Essoussi I."/>
            <person name="Nouioui I."/>
            <person name="Sbissi I."/>
            <person name="Ghodhbane-Gtari F."/>
            <person name="Gtari M."/>
            <person name="Vacherie B."/>
            <person name="Barbe V."/>
            <person name="Medigue C."/>
            <person name="Gury J."/>
            <person name="Pujic P."/>
            <person name="Normand P."/>
        </authorList>
    </citation>
    <scope>NUCLEOTIDE SEQUENCE [LARGE SCALE GENOMIC DNA]</scope>
    <source>
        <strain evidence="1 2">DD2</strain>
    </source>
</reference>